<dbReference type="PANTHER" id="PTHR24421">
    <property type="entry name" value="NITRATE/NITRITE SENSOR PROTEIN NARX-RELATED"/>
    <property type="match status" value="1"/>
</dbReference>
<evidence type="ECO:0000256" key="1">
    <source>
        <dbReference type="ARBA" id="ARBA00000085"/>
    </source>
</evidence>
<evidence type="ECO:0000256" key="6">
    <source>
        <dbReference type="SAM" id="Phobius"/>
    </source>
</evidence>
<dbReference type="GO" id="GO:0046983">
    <property type="term" value="F:protein dimerization activity"/>
    <property type="evidence" value="ECO:0007669"/>
    <property type="project" value="InterPro"/>
</dbReference>
<dbReference type="RefSeq" id="WP_154412558.1">
    <property type="nucleotide sequence ID" value="NZ_CP033165.1"/>
</dbReference>
<dbReference type="PANTHER" id="PTHR24421:SF63">
    <property type="entry name" value="SENSOR HISTIDINE KINASE DESK"/>
    <property type="match status" value="1"/>
</dbReference>
<dbReference type="InterPro" id="IPR003594">
    <property type="entry name" value="HATPase_dom"/>
</dbReference>
<dbReference type="CDD" id="cd16917">
    <property type="entry name" value="HATPase_UhpB-NarQ-NarX-like"/>
    <property type="match status" value="1"/>
</dbReference>
<dbReference type="EC" id="2.7.13.3" evidence="2"/>
<keyword evidence="5" id="KW-0902">Two-component regulatory system</keyword>
<evidence type="ECO:0000256" key="4">
    <source>
        <dbReference type="ARBA" id="ARBA00022777"/>
    </source>
</evidence>
<feature type="domain" description="Signal transduction histidine kinase subgroup 3 dimerisation and phosphoacceptor" evidence="8">
    <location>
        <begin position="175"/>
        <end position="237"/>
    </location>
</feature>
<dbReference type="InterPro" id="IPR050482">
    <property type="entry name" value="Sensor_HK_TwoCompSys"/>
</dbReference>
<dbReference type="Gene3D" id="3.30.565.10">
    <property type="entry name" value="Histidine kinase-like ATPase, C-terminal domain"/>
    <property type="match status" value="1"/>
</dbReference>
<keyword evidence="6" id="KW-0472">Membrane</keyword>
<evidence type="ECO:0000256" key="3">
    <source>
        <dbReference type="ARBA" id="ARBA00022679"/>
    </source>
</evidence>
<dbReference type="Pfam" id="PF02518">
    <property type="entry name" value="HATPase_c"/>
    <property type="match status" value="1"/>
</dbReference>
<feature type="domain" description="Histidine kinase/HSP90-like ATPase" evidence="7">
    <location>
        <begin position="278"/>
        <end position="331"/>
    </location>
</feature>
<gene>
    <name evidence="9" type="ORF">EA457_07790</name>
</gene>
<proteinExistence type="predicted"/>
<evidence type="ECO:0000256" key="2">
    <source>
        <dbReference type="ARBA" id="ARBA00012438"/>
    </source>
</evidence>
<name>A0A9X7RXU4_STRDY</name>
<organism evidence="9 10">
    <name type="scientific">Streptococcus dysgalactiae subsp. dysgalactiae</name>
    <dbReference type="NCBI Taxonomy" id="99822"/>
    <lineage>
        <taxon>Bacteria</taxon>
        <taxon>Bacillati</taxon>
        <taxon>Bacillota</taxon>
        <taxon>Bacilli</taxon>
        <taxon>Lactobacillales</taxon>
        <taxon>Streptococcaceae</taxon>
        <taxon>Streptococcus</taxon>
    </lineage>
</organism>
<keyword evidence="6" id="KW-0812">Transmembrane</keyword>
<evidence type="ECO:0000259" key="8">
    <source>
        <dbReference type="Pfam" id="PF07730"/>
    </source>
</evidence>
<evidence type="ECO:0000313" key="10">
    <source>
        <dbReference type="Proteomes" id="UP000347383"/>
    </source>
</evidence>
<feature type="transmembrane region" description="Helical" evidence="6">
    <location>
        <begin position="133"/>
        <end position="150"/>
    </location>
</feature>
<dbReference type="SUPFAM" id="SSF55874">
    <property type="entry name" value="ATPase domain of HSP90 chaperone/DNA topoisomerase II/histidine kinase"/>
    <property type="match status" value="1"/>
</dbReference>
<dbReference type="InterPro" id="IPR011712">
    <property type="entry name" value="Sig_transdc_His_kin_sub3_dim/P"/>
</dbReference>
<dbReference type="InterPro" id="IPR036890">
    <property type="entry name" value="HATPase_C_sf"/>
</dbReference>
<dbReference type="Pfam" id="PF07730">
    <property type="entry name" value="HisKA_3"/>
    <property type="match status" value="1"/>
</dbReference>
<evidence type="ECO:0000256" key="5">
    <source>
        <dbReference type="ARBA" id="ARBA00023012"/>
    </source>
</evidence>
<reference evidence="9 10" key="1">
    <citation type="submission" date="2018-10" db="EMBL/GenBank/DDBJ databases">
        <title>Comparative Genomics Analysis of the Streptococcus dysgalactiae subspecies dysgalactiae.</title>
        <authorList>
            <person name="Koh T.H."/>
            <person name="Abdul Rahman N."/>
            <person name="Sessions O.M."/>
        </authorList>
    </citation>
    <scope>NUCLEOTIDE SEQUENCE [LARGE SCALE GENOMIC DNA]</scope>
    <source>
        <strain evidence="9 10">DB60705-15</strain>
    </source>
</reference>
<feature type="transmembrane region" description="Helical" evidence="6">
    <location>
        <begin position="64"/>
        <end position="90"/>
    </location>
</feature>
<keyword evidence="4 9" id="KW-0418">Kinase</keyword>
<keyword evidence="3" id="KW-0808">Transferase</keyword>
<dbReference type="AlphaFoldDB" id="A0A9X7RXU4"/>
<comment type="catalytic activity">
    <reaction evidence="1">
        <text>ATP + protein L-histidine = ADP + protein N-phospho-L-histidine.</text>
        <dbReference type="EC" id="2.7.13.3"/>
    </reaction>
</comment>
<accession>A0A9X7RXU4</accession>
<keyword evidence="6" id="KW-1133">Transmembrane helix</keyword>
<dbReference type="GO" id="GO:0000155">
    <property type="term" value="F:phosphorelay sensor kinase activity"/>
    <property type="evidence" value="ECO:0007669"/>
    <property type="project" value="InterPro"/>
</dbReference>
<sequence>MFRPFYASDIPYYIGLVFLAFPYMGAFYYDYPKWTLIITTLFIVAYLVLIHLRDKYQKTINLLWLYLLFYVAYMTCLSDGNMIWFFFFHANLLIWRFDNDIQSFRGLTFLLVFFGTFIYLWSHSQSLSSRVMLVAIALFIVGLTYMNMWLQREDNMKAAISKQNQEINFLMAENERNRIGRDLHDTLGHTFALMTIKTELAIKQLQHGRLQAVEKELTELHQISRRSMEDVRQLVNNVTFRSLSEEMVATSDLFDLSGIQFTFEKKISDDQLSPLLQSTLVMLVRELATNVIKHAKASHCQLSLYRQDTHIILQMEDDGIGFKDVEVPHSINERLLLVKGKVELSSLKKPTIITIYLNEGMCHEIINC</sequence>
<dbReference type="GO" id="GO:0016020">
    <property type="term" value="C:membrane"/>
    <property type="evidence" value="ECO:0007669"/>
    <property type="project" value="InterPro"/>
</dbReference>
<feature type="transmembrane region" description="Helical" evidence="6">
    <location>
        <begin position="35"/>
        <end position="52"/>
    </location>
</feature>
<dbReference type="Gene3D" id="1.20.5.1930">
    <property type="match status" value="1"/>
</dbReference>
<evidence type="ECO:0000259" key="7">
    <source>
        <dbReference type="Pfam" id="PF02518"/>
    </source>
</evidence>
<evidence type="ECO:0000313" key="9">
    <source>
        <dbReference type="EMBL" id="QGH02452.1"/>
    </source>
</evidence>
<feature type="transmembrane region" description="Helical" evidence="6">
    <location>
        <begin position="102"/>
        <end position="121"/>
    </location>
</feature>
<dbReference type="EMBL" id="CP033165">
    <property type="protein sequence ID" value="QGH02452.1"/>
    <property type="molecule type" value="Genomic_DNA"/>
</dbReference>
<dbReference type="Proteomes" id="UP000347383">
    <property type="component" value="Chromosome"/>
</dbReference>
<protein>
    <recommendedName>
        <fullName evidence="2">histidine kinase</fullName>
        <ecNumber evidence="2">2.7.13.3</ecNumber>
    </recommendedName>
</protein>
<feature type="transmembrane region" description="Helical" evidence="6">
    <location>
        <begin position="12"/>
        <end position="29"/>
    </location>
</feature>